<organism evidence="2 3">
    <name type="scientific">Prescottella agglutinans</name>
    <dbReference type="NCBI Taxonomy" id="1644129"/>
    <lineage>
        <taxon>Bacteria</taxon>
        <taxon>Bacillati</taxon>
        <taxon>Actinomycetota</taxon>
        <taxon>Actinomycetes</taxon>
        <taxon>Mycobacteriales</taxon>
        <taxon>Nocardiaceae</taxon>
        <taxon>Prescottella</taxon>
    </lineage>
</organism>
<name>A0ABT6MKS3_9NOCA</name>
<evidence type="ECO:0000313" key="3">
    <source>
        <dbReference type="Proteomes" id="UP001160334"/>
    </source>
</evidence>
<protein>
    <submittedName>
        <fullName evidence="2">Aryl-alcohol dehydrogenase-like predicted oxidoreductase</fullName>
    </submittedName>
</protein>
<proteinExistence type="predicted"/>
<evidence type="ECO:0000313" key="2">
    <source>
        <dbReference type="EMBL" id="MDH6284923.1"/>
    </source>
</evidence>
<dbReference type="PANTHER" id="PTHR43364">
    <property type="entry name" value="NADH-SPECIFIC METHYLGLYOXAL REDUCTASE-RELATED"/>
    <property type="match status" value="1"/>
</dbReference>
<feature type="domain" description="NADP-dependent oxidoreductase" evidence="1">
    <location>
        <begin position="21"/>
        <end position="320"/>
    </location>
</feature>
<dbReference type="Gene3D" id="3.20.20.100">
    <property type="entry name" value="NADP-dependent oxidoreductase domain"/>
    <property type="match status" value="1"/>
</dbReference>
<keyword evidence="3" id="KW-1185">Reference proteome</keyword>
<dbReference type="EMBL" id="JARXVC010000030">
    <property type="protein sequence ID" value="MDH6284923.1"/>
    <property type="molecule type" value="Genomic_DNA"/>
</dbReference>
<reference evidence="2 3" key="1">
    <citation type="submission" date="2023-04" db="EMBL/GenBank/DDBJ databases">
        <title>Forest soil microbial communities from Buena Vista Peninsula, Colon Province, Panama.</title>
        <authorList>
            <person name="Bouskill N."/>
        </authorList>
    </citation>
    <scope>NUCLEOTIDE SEQUENCE [LARGE SCALE GENOMIC DNA]</scope>
    <source>
        <strain evidence="2 3">CFH S0262</strain>
    </source>
</reference>
<comment type="caution">
    <text evidence="2">The sequence shown here is derived from an EMBL/GenBank/DDBJ whole genome shotgun (WGS) entry which is preliminary data.</text>
</comment>
<evidence type="ECO:0000259" key="1">
    <source>
        <dbReference type="Pfam" id="PF00248"/>
    </source>
</evidence>
<dbReference type="InterPro" id="IPR036812">
    <property type="entry name" value="NAD(P)_OxRdtase_dom_sf"/>
</dbReference>
<dbReference type="InterPro" id="IPR050523">
    <property type="entry name" value="AKR_Detox_Biosynth"/>
</dbReference>
<dbReference type="PANTHER" id="PTHR43364:SF6">
    <property type="entry name" value="OXIDOREDUCTASE-RELATED"/>
    <property type="match status" value="1"/>
</dbReference>
<dbReference type="Proteomes" id="UP001160334">
    <property type="component" value="Unassembled WGS sequence"/>
</dbReference>
<dbReference type="Pfam" id="PF00248">
    <property type="entry name" value="Aldo_ket_red"/>
    <property type="match status" value="1"/>
</dbReference>
<accession>A0ABT6MKS3</accession>
<dbReference type="RefSeq" id="WP_280764092.1">
    <property type="nucleotide sequence ID" value="NZ_JARXVC010000030.1"/>
</dbReference>
<gene>
    <name evidence="2" type="ORF">M2280_006187</name>
</gene>
<dbReference type="SUPFAM" id="SSF51430">
    <property type="entry name" value="NAD(P)-linked oxidoreductase"/>
    <property type="match status" value="1"/>
</dbReference>
<sequence>MTDAARVDTSVWSWKARTPIPIALGGSVFGWLVPPERTDAILDEFYRIGGRFIDTSDGYSYTARPTGGDSENLIGSWIRRRGVAGDVRIITKIGLCPGASGLAPDTVDRAVNASLHRLQIPTAEAVLAHADDEVTAPELIASGLAALLSSRARHIGLSGFSAPRLRAVRNALAMRPGAPSISLIQEELSLAERRHIAGLTDVEAVDTSAASAPGILATAALARGFLTGKFENATGRVGNRQAFVEENYGFPGHRRVLAEVRKIAATHAVSPAAVSLRWLVQHDQVVLPLASVTRPEQLDVFGQCTTFQLSEDEWTALDHVSGSVSAGANPPDPR</sequence>
<dbReference type="InterPro" id="IPR023210">
    <property type="entry name" value="NADP_OxRdtase_dom"/>
</dbReference>